<dbReference type="RefSeq" id="WP_277442837.1">
    <property type="nucleotide sequence ID" value="NZ_JAKOAV010000005.1"/>
</dbReference>
<reference evidence="2" key="1">
    <citation type="submission" date="2022-02" db="EMBL/GenBank/DDBJ databases">
        <authorList>
            <person name="Leng L."/>
        </authorList>
    </citation>
    <scope>NUCLEOTIDE SEQUENCE</scope>
    <source>
        <strain evidence="2">JI</strain>
    </source>
</reference>
<feature type="compositionally biased region" description="Acidic residues" evidence="1">
    <location>
        <begin position="97"/>
        <end position="111"/>
    </location>
</feature>
<protein>
    <submittedName>
        <fullName evidence="2">Gas vesicle protein GvpG</fullName>
    </submittedName>
</protein>
<keyword evidence="3" id="KW-1185">Reference proteome</keyword>
<gene>
    <name evidence="2" type="ORF">L7E55_04405</name>
</gene>
<evidence type="ECO:0000313" key="3">
    <source>
        <dbReference type="Proteomes" id="UP001154312"/>
    </source>
</evidence>
<evidence type="ECO:0000256" key="1">
    <source>
        <dbReference type="SAM" id="MobiDB-lite"/>
    </source>
</evidence>
<proteinExistence type="predicted"/>
<evidence type="ECO:0000313" key="2">
    <source>
        <dbReference type="EMBL" id="MDF9407605.1"/>
    </source>
</evidence>
<organism evidence="2 3">
    <name type="scientific">Pelotomaculum isophthalicicum JI</name>
    <dbReference type="NCBI Taxonomy" id="947010"/>
    <lineage>
        <taxon>Bacteria</taxon>
        <taxon>Bacillati</taxon>
        <taxon>Bacillota</taxon>
        <taxon>Clostridia</taxon>
        <taxon>Eubacteriales</taxon>
        <taxon>Desulfotomaculaceae</taxon>
        <taxon>Pelotomaculum</taxon>
    </lineage>
</organism>
<sequence>MFILDDLMMAPWRFFYFVVEKIHDQAMAELLDESVITRQLLEAQIRYDMGEIDDEEYGKIEEVLINRLHTARELKLQLAEEESENLDESEYGVIETDNLEEDEDEYEEIEDSEEIEVNFAGFMED</sequence>
<feature type="compositionally biased region" description="Acidic residues" evidence="1">
    <location>
        <begin position="80"/>
        <end position="90"/>
    </location>
</feature>
<dbReference type="Proteomes" id="UP001154312">
    <property type="component" value="Unassembled WGS sequence"/>
</dbReference>
<comment type="caution">
    <text evidence="2">The sequence shown here is derived from an EMBL/GenBank/DDBJ whole genome shotgun (WGS) entry which is preliminary data.</text>
</comment>
<dbReference type="InterPro" id="IPR007804">
    <property type="entry name" value="GvpG"/>
</dbReference>
<dbReference type="Pfam" id="PF05120">
    <property type="entry name" value="GvpG"/>
    <property type="match status" value="1"/>
</dbReference>
<name>A0A9X4H0Y3_9FIRM</name>
<accession>A0A9X4H0Y3</accession>
<dbReference type="AlphaFoldDB" id="A0A9X4H0Y3"/>
<dbReference type="EMBL" id="JAKOAV010000005">
    <property type="protein sequence ID" value="MDF9407605.1"/>
    <property type="molecule type" value="Genomic_DNA"/>
</dbReference>
<feature type="region of interest" description="Disordered" evidence="1">
    <location>
        <begin position="80"/>
        <end position="111"/>
    </location>
</feature>